<keyword evidence="3" id="KW-1185">Reference proteome</keyword>
<evidence type="ECO:0000313" key="2">
    <source>
        <dbReference type="EMBL" id="TPE42629.1"/>
    </source>
</evidence>
<gene>
    <name evidence="2" type="ORF">FJM65_17605</name>
</gene>
<proteinExistence type="predicted"/>
<dbReference type="PROSITE" id="PS51257">
    <property type="entry name" value="PROKAR_LIPOPROTEIN"/>
    <property type="match status" value="1"/>
</dbReference>
<dbReference type="RefSeq" id="WP_140623115.1">
    <property type="nucleotide sequence ID" value="NZ_VFRQ01000011.1"/>
</dbReference>
<organism evidence="2 3">
    <name type="scientific">Pontibacter mangrovi</name>
    <dbReference type="NCBI Taxonomy" id="2589816"/>
    <lineage>
        <taxon>Bacteria</taxon>
        <taxon>Pseudomonadati</taxon>
        <taxon>Bacteroidota</taxon>
        <taxon>Cytophagia</taxon>
        <taxon>Cytophagales</taxon>
        <taxon>Hymenobacteraceae</taxon>
        <taxon>Pontibacter</taxon>
    </lineage>
</organism>
<keyword evidence="1" id="KW-0732">Signal</keyword>
<evidence type="ECO:0000256" key="1">
    <source>
        <dbReference type="SAM" id="SignalP"/>
    </source>
</evidence>
<evidence type="ECO:0000313" key="3">
    <source>
        <dbReference type="Proteomes" id="UP000316727"/>
    </source>
</evidence>
<dbReference type="OrthoDB" id="956632at2"/>
<sequence length="172" mass="18957">MKTALSILSLTLSLFFVCGCSKEADEAVPGQWVNNTEELTQQNKQKITITQGITGTLTLKEGNCMPIIGPNSTCKEYPVKRTVVVYPYTTLQEAEQTEHVYYKIDALPVLTVESDAEGFYQAKLSPGTYSVFILNDGKLFANSTDGQGGINPVRVDEDVVTTFNPRLDFAVY</sequence>
<dbReference type="EMBL" id="VFRQ01000011">
    <property type="protein sequence ID" value="TPE42629.1"/>
    <property type="molecule type" value="Genomic_DNA"/>
</dbReference>
<name>A0A501VYY2_9BACT</name>
<dbReference type="Proteomes" id="UP000316727">
    <property type="component" value="Unassembled WGS sequence"/>
</dbReference>
<evidence type="ECO:0008006" key="4">
    <source>
        <dbReference type="Google" id="ProtNLM"/>
    </source>
</evidence>
<protein>
    <recommendedName>
        <fullName evidence="4">Carboxypeptidase regulatory-like domain-containing protein</fullName>
    </recommendedName>
</protein>
<dbReference type="AlphaFoldDB" id="A0A501VYY2"/>
<comment type="caution">
    <text evidence="2">The sequence shown here is derived from an EMBL/GenBank/DDBJ whole genome shotgun (WGS) entry which is preliminary data.</text>
</comment>
<feature type="chain" id="PRO_5021402378" description="Carboxypeptidase regulatory-like domain-containing protein" evidence="1">
    <location>
        <begin position="24"/>
        <end position="172"/>
    </location>
</feature>
<accession>A0A501VYY2</accession>
<reference evidence="2 3" key="1">
    <citation type="submission" date="2019-06" db="EMBL/GenBank/DDBJ databases">
        <title>A novel bacterium of genus Pontibacter, isolated from marine sediment.</title>
        <authorList>
            <person name="Huang H."/>
            <person name="Mo K."/>
            <person name="Hu Y."/>
        </authorList>
    </citation>
    <scope>NUCLEOTIDE SEQUENCE [LARGE SCALE GENOMIC DNA]</scope>
    <source>
        <strain evidence="2 3">HB172049</strain>
    </source>
</reference>
<feature type="signal peptide" evidence="1">
    <location>
        <begin position="1"/>
        <end position="23"/>
    </location>
</feature>